<evidence type="ECO:0000256" key="3">
    <source>
        <dbReference type="ARBA" id="ARBA00023085"/>
    </source>
</evidence>
<dbReference type="NCBIfam" id="NF007822">
    <property type="entry name" value="PRK10531.1"/>
    <property type="match status" value="1"/>
</dbReference>
<keyword evidence="4" id="KW-0732">Signal</keyword>
<protein>
    <submittedName>
        <fullName evidence="6">Putative acyl-CoA thioester hydrolase</fullName>
    </submittedName>
</protein>
<dbReference type="Pfam" id="PF01095">
    <property type="entry name" value="Pectinesterase"/>
    <property type="match status" value="1"/>
</dbReference>
<dbReference type="RefSeq" id="WP_001094771.1">
    <property type="nucleotide sequence ID" value="NZ_JACYOU010000015.1"/>
</dbReference>
<dbReference type="GO" id="GO:0042545">
    <property type="term" value="P:cell wall modification"/>
    <property type="evidence" value="ECO:0007669"/>
    <property type="project" value="InterPro"/>
</dbReference>
<comment type="caution">
    <text evidence="6">The sequence shown here is derived from an EMBL/GenBank/DDBJ whole genome shotgun (WGS) entry which is preliminary data.</text>
</comment>
<feature type="signal peptide" evidence="4">
    <location>
        <begin position="1"/>
        <end position="23"/>
    </location>
</feature>
<reference evidence="6" key="2">
    <citation type="submission" date="2018-07" db="EMBL/GenBank/DDBJ databases">
        <authorList>
            <consortium name="NCBI Pathogen Detection Project"/>
        </authorList>
    </citation>
    <scope>NUCLEOTIDE SEQUENCE</scope>
    <source>
        <strain evidence="6">M86</strain>
    </source>
</reference>
<evidence type="ECO:0000259" key="5">
    <source>
        <dbReference type="Pfam" id="PF01095"/>
    </source>
</evidence>
<gene>
    <name evidence="6" type="ORF">G9F40_002109</name>
</gene>
<dbReference type="Gene3D" id="2.160.20.10">
    <property type="entry name" value="Single-stranded right-handed beta-helix, Pectin lyase-like"/>
    <property type="match status" value="1"/>
</dbReference>
<dbReference type="AlphaFoldDB" id="A0A3V9NSM0"/>
<dbReference type="GO" id="GO:0009279">
    <property type="term" value="C:cell outer membrane"/>
    <property type="evidence" value="ECO:0007669"/>
    <property type="project" value="TreeGrafter"/>
</dbReference>
<dbReference type="EMBL" id="DAATWA010000009">
    <property type="protein sequence ID" value="HAF0354951.1"/>
    <property type="molecule type" value="Genomic_DNA"/>
</dbReference>
<dbReference type="InterPro" id="IPR012334">
    <property type="entry name" value="Pectin_lyas_fold"/>
</dbReference>
<keyword evidence="2 6" id="KW-0378">Hydrolase</keyword>
<dbReference type="GO" id="GO:0030599">
    <property type="term" value="F:pectinesterase activity"/>
    <property type="evidence" value="ECO:0007669"/>
    <property type="project" value="InterPro"/>
</dbReference>
<evidence type="ECO:0000256" key="1">
    <source>
        <dbReference type="ARBA" id="ARBA00008891"/>
    </source>
</evidence>
<sequence>MNTLSVSRLALALAFGVTLSACSSTPPDQIPSDQTAPGTASRPILSANEAKNFVAARYFASLTPNTAPWSPSPITLPAQPDFVVGPAGTPGVTHTSIQAAVDAAMVKRTNKRQYIAIMPGDYQGTVYVPAAPGSLTLYGTGEKPIDVKIGMAIDGEMSVADWRRAVNPGGKYMPGKPAWYMFDNCQSKHAATIGVMCSAAFWSQNNGLQLQNLTIENTLGDSVDAGNHPAVALRTDGDKVQINKVNILGRQNTFFVTNSGVQNRLQTDRQPRTLVTNGYIEGDVDMVSGRGAVVFDNTNFQVVNSRTQQEAYVFAPATLSNIYYGFLAINSRFNASGDGVAQLGRSLDVDANTNGQVVIRDSVINEGFNVAKPWADAVINVAKPWADAVISKRPFAGNTGTVDDKDEVQRNLNDTNYNRMWEYNNRGVGSKVVAEPKQ</sequence>
<feature type="domain" description="Pectinesterase catalytic" evidence="5">
    <location>
        <begin position="194"/>
        <end position="338"/>
    </location>
</feature>
<dbReference type="SUPFAM" id="SSF51126">
    <property type="entry name" value="Pectin lyase-like"/>
    <property type="match status" value="1"/>
</dbReference>
<dbReference type="PANTHER" id="PTHR31321">
    <property type="entry name" value="ACYL-COA THIOESTER HYDROLASE YBHC-RELATED"/>
    <property type="match status" value="1"/>
</dbReference>
<feature type="chain" id="PRO_5030088016" evidence="4">
    <location>
        <begin position="24"/>
        <end position="438"/>
    </location>
</feature>
<dbReference type="InterPro" id="IPR011050">
    <property type="entry name" value="Pectin_lyase_fold/virulence"/>
</dbReference>
<comment type="similarity">
    <text evidence="1">Belongs to the pectinesterase family.</text>
</comment>
<evidence type="ECO:0000256" key="2">
    <source>
        <dbReference type="ARBA" id="ARBA00022801"/>
    </source>
</evidence>
<dbReference type="InterPro" id="IPR000070">
    <property type="entry name" value="Pectinesterase_cat"/>
</dbReference>
<evidence type="ECO:0000256" key="4">
    <source>
        <dbReference type="SAM" id="SignalP"/>
    </source>
</evidence>
<proteinExistence type="inferred from homology"/>
<keyword evidence="3" id="KW-0063">Aspartyl esterase</keyword>
<reference evidence="6" key="1">
    <citation type="journal article" date="2018" name="Genome Biol.">
        <title>SKESA: strategic k-mer extension for scrupulous assemblies.</title>
        <authorList>
            <person name="Souvorov A."/>
            <person name="Agarwala R."/>
            <person name="Lipman D.J."/>
        </authorList>
    </citation>
    <scope>NUCLEOTIDE SEQUENCE</scope>
    <source>
        <strain evidence="6">M86</strain>
    </source>
</reference>
<dbReference type="OMA" id="FNRMWEY"/>
<accession>A0A3V9NSM0</accession>
<evidence type="ECO:0000313" key="6">
    <source>
        <dbReference type="EMBL" id="HAF0354951.1"/>
    </source>
</evidence>
<name>A0A3V9NSM0_SALGL</name>
<organism evidence="6">
    <name type="scientific">Salmonella gallinarum</name>
    <dbReference type="NCBI Taxonomy" id="594"/>
    <lineage>
        <taxon>Bacteria</taxon>
        <taxon>Pseudomonadati</taxon>
        <taxon>Pseudomonadota</taxon>
        <taxon>Gammaproteobacteria</taxon>
        <taxon>Enterobacterales</taxon>
        <taxon>Enterobacteriaceae</taxon>
        <taxon>Salmonella</taxon>
    </lineage>
</organism>
<dbReference type="PANTHER" id="PTHR31321:SF57">
    <property type="entry name" value="PECTINESTERASE 53-RELATED"/>
    <property type="match status" value="1"/>
</dbReference>